<dbReference type="EMBL" id="LAZR01039184">
    <property type="protein sequence ID" value="KKL17629.1"/>
    <property type="molecule type" value="Genomic_DNA"/>
</dbReference>
<evidence type="ECO:0000259" key="1">
    <source>
        <dbReference type="Pfam" id="PF13635"/>
    </source>
</evidence>
<evidence type="ECO:0000313" key="2">
    <source>
        <dbReference type="EMBL" id="KKL17629.1"/>
    </source>
</evidence>
<feature type="non-terminal residue" evidence="2">
    <location>
        <position position="1"/>
    </location>
</feature>
<dbReference type="Pfam" id="PF13635">
    <property type="entry name" value="DUF4143"/>
    <property type="match status" value="1"/>
</dbReference>
<gene>
    <name evidence="2" type="ORF">LCGC14_2483640</name>
</gene>
<comment type="caution">
    <text evidence="2">The sequence shown here is derived from an EMBL/GenBank/DDBJ whole genome shotgun (WGS) entry which is preliminary data.</text>
</comment>
<dbReference type="PANTHER" id="PTHR43566:SF2">
    <property type="entry name" value="DUF4143 DOMAIN-CONTAINING PROTEIN"/>
    <property type="match status" value="1"/>
</dbReference>
<dbReference type="InterPro" id="IPR025420">
    <property type="entry name" value="DUF4143"/>
</dbReference>
<organism evidence="2">
    <name type="scientific">marine sediment metagenome</name>
    <dbReference type="NCBI Taxonomy" id="412755"/>
    <lineage>
        <taxon>unclassified sequences</taxon>
        <taxon>metagenomes</taxon>
        <taxon>ecological metagenomes</taxon>
    </lineage>
</organism>
<name>A0A0F9B6R6_9ZZZZ</name>
<sequence length="166" mass="19307">LSHNTIRRYIEICENTFILRTLMPYFTNIKKRMVKSPKIYFRDTGLLHSLLGITDFNDLLGHPIYGQSWESFAIEMILSELKDWTGYYYRTSHGTEIDLILEKGIKKIAIEFKSSTSPSVSKGFYIALEDLKIDKGWVICPINEWYPLNNNIAVSGINEFINFINK</sequence>
<reference evidence="2" key="1">
    <citation type="journal article" date="2015" name="Nature">
        <title>Complex archaea that bridge the gap between prokaryotes and eukaryotes.</title>
        <authorList>
            <person name="Spang A."/>
            <person name="Saw J.H."/>
            <person name="Jorgensen S.L."/>
            <person name="Zaremba-Niedzwiedzka K."/>
            <person name="Martijn J."/>
            <person name="Lind A.E."/>
            <person name="van Eijk R."/>
            <person name="Schleper C."/>
            <person name="Guy L."/>
            <person name="Ettema T.J."/>
        </authorList>
    </citation>
    <scope>NUCLEOTIDE SEQUENCE</scope>
</reference>
<proteinExistence type="predicted"/>
<accession>A0A0F9B6R6</accession>
<dbReference type="AlphaFoldDB" id="A0A0F9B6R6"/>
<dbReference type="PANTHER" id="PTHR43566">
    <property type="entry name" value="CONSERVED PROTEIN"/>
    <property type="match status" value="1"/>
</dbReference>
<feature type="domain" description="DUF4143" evidence="1">
    <location>
        <begin position="2"/>
        <end position="115"/>
    </location>
</feature>
<protein>
    <recommendedName>
        <fullName evidence="1">DUF4143 domain-containing protein</fullName>
    </recommendedName>
</protein>